<keyword evidence="3 5" id="KW-0689">Ribosomal protein</keyword>
<evidence type="ECO:0000256" key="2">
    <source>
        <dbReference type="ARBA" id="ARBA00011838"/>
    </source>
</evidence>
<dbReference type="HAMAP" id="MF_01371_B">
    <property type="entry name" value="Ribosomal_uL30_B"/>
    <property type="match status" value="1"/>
</dbReference>
<dbReference type="Pfam" id="PF00327">
    <property type="entry name" value="Ribosomal_L30"/>
    <property type="match status" value="1"/>
</dbReference>
<evidence type="ECO:0000256" key="1">
    <source>
        <dbReference type="ARBA" id="ARBA00007594"/>
    </source>
</evidence>
<keyword evidence="8" id="KW-1185">Reference proteome</keyword>
<evidence type="ECO:0000313" key="7">
    <source>
        <dbReference type="EMBL" id="CAI8908251.1"/>
    </source>
</evidence>
<comment type="similarity">
    <text evidence="1 5">Belongs to the universal ribosomal protein uL30 family.</text>
</comment>
<dbReference type="RefSeq" id="WP_026609181.1">
    <property type="nucleotide sequence ID" value="NZ_OX458333.1"/>
</dbReference>
<dbReference type="InterPro" id="IPR036919">
    <property type="entry name" value="Ribo_uL30_ferredoxin-like_sf"/>
</dbReference>
<comment type="subunit">
    <text evidence="2 5">Part of the 50S ribosomal subunit.</text>
</comment>
<dbReference type="CDD" id="cd01658">
    <property type="entry name" value="Ribosomal_L30"/>
    <property type="match status" value="1"/>
</dbReference>
<sequence>MSEKQLKVTQIRSAIGRLKSHKACLRGLGIRRMHKPVYVQATAANYGMINKVAYLLEVEEI</sequence>
<accession>A0ABM9I5T3</accession>
<dbReference type="NCBIfam" id="TIGR01308">
    <property type="entry name" value="rpmD_bact"/>
    <property type="match status" value="1"/>
</dbReference>
<dbReference type="InterPro" id="IPR016082">
    <property type="entry name" value="Ribosomal_uL30_ferredoxin-like"/>
</dbReference>
<dbReference type="InterPro" id="IPR005996">
    <property type="entry name" value="Ribosomal_uL30_bac-type"/>
</dbReference>
<proteinExistence type="inferred from homology"/>
<gene>
    <name evidence="5 7" type="primary">rpmD</name>
    <name evidence="7" type="ORF">MSZNOR_3585</name>
</gene>
<organism evidence="7 8">
    <name type="scientific">Methylocaldum szegediense</name>
    <dbReference type="NCBI Taxonomy" id="73780"/>
    <lineage>
        <taxon>Bacteria</taxon>
        <taxon>Pseudomonadati</taxon>
        <taxon>Pseudomonadota</taxon>
        <taxon>Gammaproteobacteria</taxon>
        <taxon>Methylococcales</taxon>
        <taxon>Methylococcaceae</taxon>
        <taxon>Methylocaldum</taxon>
    </lineage>
</organism>
<evidence type="ECO:0000256" key="4">
    <source>
        <dbReference type="ARBA" id="ARBA00023274"/>
    </source>
</evidence>
<evidence type="ECO:0000256" key="3">
    <source>
        <dbReference type="ARBA" id="ARBA00022980"/>
    </source>
</evidence>
<keyword evidence="4 5" id="KW-0687">Ribonucleoprotein</keyword>
<name>A0ABM9I5T3_9GAMM</name>
<dbReference type="PANTHER" id="PTHR15892:SF2">
    <property type="entry name" value="LARGE RIBOSOMAL SUBUNIT PROTEIN UL30M"/>
    <property type="match status" value="1"/>
</dbReference>
<evidence type="ECO:0000256" key="5">
    <source>
        <dbReference type="HAMAP-Rule" id="MF_01371"/>
    </source>
</evidence>
<evidence type="ECO:0000259" key="6">
    <source>
        <dbReference type="Pfam" id="PF00327"/>
    </source>
</evidence>
<dbReference type="PANTHER" id="PTHR15892">
    <property type="entry name" value="MITOCHONDRIAL RIBOSOMAL PROTEIN L30"/>
    <property type="match status" value="1"/>
</dbReference>
<dbReference type="EMBL" id="OX458333">
    <property type="protein sequence ID" value="CAI8908251.1"/>
    <property type="molecule type" value="Genomic_DNA"/>
</dbReference>
<dbReference type="SUPFAM" id="SSF55129">
    <property type="entry name" value="Ribosomal protein L30p/L7e"/>
    <property type="match status" value="1"/>
</dbReference>
<dbReference type="Gene3D" id="3.30.1390.20">
    <property type="entry name" value="Ribosomal protein L30, ferredoxin-like fold domain"/>
    <property type="match status" value="1"/>
</dbReference>
<feature type="domain" description="Large ribosomal subunit protein uL30-like ferredoxin-like fold" evidence="6">
    <location>
        <begin position="6"/>
        <end position="55"/>
    </location>
</feature>
<protein>
    <recommendedName>
        <fullName evidence="5">Large ribosomal subunit protein uL30</fullName>
    </recommendedName>
</protein>
<reference evidence="7 8" key="1">
    <citation type="submission" date="2023-03" db="EMBL/GenBank/DDBJ databases">
        <authorList>
            <person name="Pearce D."/>
        </authorList>
    </citation>
    <scope>NUCLEOTIDE SEQUENCE [LARGE SCALE GENOMIC DNA]</scope>
    <source>
        <strain evidence="7">Msz</strain>
    </source>
</reference>
<dbReference type="Proteomes" id="UP001162030">
    <property type="component" value="Chromosome"/>
</dbReference>
<dbReference type="PIRSF" id="PIRSF002211">
    <property type="entry name" value="Ribosomal_L30_bac-type"/>
    <property type="match status" value="1"/>
</dbReference>
<evidence type="ECO:0000313" key="8">
    <source>
        <dbReference type="Proteomes" id="UP001162030"/>
    </source>
</evidence>